<protein>
    <submittedName>
        <fullName evidence="1">Uncharacterized protein</fullName>
    </submittedName>
</protein>
<reference evidence="1" key="1">
    <citation type="submission" date="2019-10" db="EMBL/GenBank/DDBJ databases">
        <authorList>
            <consortium name="DOE Joint Genome Institute"/>
            <person name="Kuo A."/>
            <person name="Miyauchi S."/>
            <person name="Kiss E."/>
            <person name="Drula E."/>
            <person name="Kohler A."/>
            <person name="Sanchez-Garcia M."/>
            <person name="Andreopoulos B."/>
            <person name="Barry K.W."/>
            <person name="Bonito G."/>
            <person name="Buee M."/>
            <person name="Carver A."/>
            <person name="Chen C."/>
            <person name="Cichocki N."/>
            <person name="Clum A."/>
            <person name="Culley D."/>
            <person name="Crous P.W."/>
            <person name="Fauchery L."/>
            <person name="Girlanda M."/>
            <person name="Hayes R."/>
            <person name="Keri Z."/>
            <person name="Labutti K."/>
            <person name="Lipzen A."/>
            <person name="Lombard V."/>
            <person name="Magnuson J."/>
            <person name="Maillard F."/>
            <person name="Morin E."/>
            <person name="Murat C."/>
            <person name="Nolan M."/>
            <person name="Ohm R."/>
            <person name="Pangilinan J."/>
            <person name="Pereira M."/>
            <person name="Perotto S."/>
            <person name="Peter M."/>
            <person name="Riley R."/>
            <person name="Sitrit Y."/>
            <person name="Stielow B."/>
            <person name="Szollosi G."/>
            <person name="Zifcakova L."/>
            <person name="Stursova M."/>
            <person name="Spatafora J.W."/>
            <person name="Tedersoo L."/>
            <person name="Vaario L.-M."/>
            <person name="Yamada A."/>
            <person name="Yan M."/>
            <person name="Wang P."/>
            <person name="Xu J."/>
            <person name="Bruns T."/>
            <person name="Baldrian P."/>
            <person name="Vilgalys R."/>
            <person name="Henrissat B."/>
            <person name="Grigoriev I.V."/>
            <person name="Hibbett D."/>
            <person name="Nagy L.G."/>
            <person name="Martin F.M."/>
        </authorList>
    </citation>
    <scope>NUCLEOTIDE SEQUENCE</scope>
    <source>
        <strain evidence="1">P2</strain>
    </source>
</reference>
<dbReference type="EMBL" id="MU117963">
    <property type="protein sequence ID" value="KAF9653653.1"/>
    <property type="molecule type" value="Genomic_DNA"/>
</dbReference>
<dbReference type="Proteomes" id="UP000886501">
    <property type="component" value="Unassembled WGS sequence"/>
</dbReference>
<evidence type="ECO:0000313" key="1">
    <source>
        <dbReference type="EMBL" id="KAF9653653.1"/>
    </source>
</evidence>
<keyword evidence="2" id="KW-1185">Reference proteome</keyword>
<proteinExistence type="predicted"/>
<accession>A0ACB6ZVY3</accession>
<name>A0ACB6ZVY3_THEGA</name>
<gene>
    <name evidence="1" type="ORF">BDM02DRAFT_1642962</name>
</gene>
<comment type="caution">
    <text evidence="1">The sequence shown here is derived from an EMBL/GenBank/DDBJ whole genome shotgun (WGS) entry which is preliminary data.</text>
</comment>
<organism evidence="1 2">
    <name type="scientific">Thelephora ganbajun</name>
    <name type="common">Ganba fungus</name>
    <dbReference type="NCBI Taxonomy" id="370292"/>
    <lineage>
        <taxon>Eukaryota</taxon>
        <taxon>Fungi</taxon>
        <taxon>Dikarya</taxon>
        <taxon>Basidiomycota</taxon>
        <taxon>Agaricomycotina</taxon>
        <taxon>Agaricomycetes</taxon>
        <taxon>Thelephorales</taxon>
        <taxon>Thelephoraceae</taxon>
        <taxon>Thelephora</taxon>
    </lineage>
</organism>
<sequence>MSVFSGLHKLKDVLDDVIHDDRKDTPAGHSKIHGEGRKVHEIQKKSGWGGKIKGVLEGDGEERRKQDELLRLKIEKQKAEARERIKGERGLTGWVEDLLDRGEARKKQEEAEFARIDAEAKHERDKRLGFRGKILDVLGGPDPRLAESKPMTEYGLRDRARELWGGEAKQNAERRENIGDKVLDVLAGGKGKKEKEEAQKSWFVNKVNEMAGGGKAGGLKEDKLDKGTQVHRSC</sequence>
<reference evidence="1" key="2">
    <citation type="journal article" date="2020" name="Nat. Commun.">
        <title>Large-scale genome sequencing of mycorrhizal fungi provides insights into the early evolution of symbiotic traits.</title>
        <authorList>
            <person name="Miyauchi S."/>
            <person name="Kiss E."/>
            <person name="Kuo A."/>
            <person name="Drula E."/>
            <person name="Kohler A."/>
            <person name="Sanchez-Garcia M."/>
            <person name="Morin E."/>
            <person name="Andreopoulos B."/>
            <person name="Barry K.W."/>
            <person name="Bonito G."/>
            <person name="Buee M."/>
            <person name="Carver A."/>
            <person name="Chen C."/>
            <person name="Cichocki N."/>
            <person name="Clum A."/>
            <person name="Culley D."/>
            <person name="Crous P.W."/>
            <person name="Fauchery L."/>
            <person name="Girlanda M."/>
            <person name="Hayes R.D."/>
            <person name="Keri Z."/>
            <person name="LaButti K."/>
            <person name="Lipzen A."/>
            <person name="Lombard V."/>
            <person name="Magnuson J."/>
            <person name="Maillard F."/>
            <person name="Murat C."/>
            <person name="Nolan M."/>
            <person name="Ohm R.A."/>
            <person name="Pangilinan J."/>
            <person name="Pereira M.F."/>
            <person name="Perotto S."/>
            <person name="Peter M."/>
            <person name="Pfister S."/>
            <person name="Riley R."/>
            <person name="Sitrit Y."/>
            <person name="Stielow J.B."/>
            <person name="Szollosi G."/>
            <person name="Zifcakova L."/>
            <person name="Stursova M."/>
            <person name="Spatafora J.W."/>
            <person name="Tedersoo L."/>
            <person name="Vaario L.M."/>
            <person name="Yamada A."/>
            <person name="Yan M."/>
            <person name="Wang P."/>
            <person name="Xu J."/>
            <person name="Bruns T."/>
            <person name="Baldrian P."/>
            <person name="Vilgalys R."/>
            <person name="Dunand C."/>
            <person name="Henrissat B."/>
            <person name="Grigoriev I.V."/>
            <person name="Hibbett D."/>
            <person name="Nagy L.G."/>
            <person name="Martin F.M."/>
        </authorList>
    </citation>
    <scope>NUCLEOTIDE SEQUENCE</scope>
    <source>
        <strain evidence="1">P2</strain>
    </source>
</reference>
<evidence type="ECO:0000313" key="2">
    <source>
        <dbReference type="Proteomes" id="UP000886501"/>
    </source>
</evidence>